<dbReference type="InterPro" id="IPR042262">
    <property type="entry name" value="CN_hydtase_beta_C"/>
</dbReference>
<dbReference type="SUPFAM" id="SSF56209">
    <property type="entry name" value="Nitrile hydratase alpha chain"/>
    <property type="match status" value="1"/>
</dbReference>
<evidence type="ECO:0000256" key="5">
    <source>
        <dbReference type="SAM" id="MobiDB-lite"/>
    </source>
</evidence>
<dbReference type="InterPro" id="IPR024690">
    <property type="entry name" value="CN_hydtase_beta_dom_C"/>
</dbReference>
<feature type="domain" description="Nitrile hydratase alpha/Thiocyanate hydrolase gamma" evidence="7">
    <location>
        <begin position="340"/>
        <end position="525"/>
    </location>
</feature>
<dbReference type="Gene3D" id="3.90.330.10">
    <property type="entry name" value="Nitrile hydratase alpha /Thiocyanate hydrolase gamma"/>
    <property type="match status" value="1"/>
</dbReference>
<reference evidence="9 10" key="1">
    <citation type="submission" date="2010-05" db="EMBL/GenBank/DDBJ databases">
        <title>The Genome Sequence of Thecamonas trahens ATCC 50062.</title>
        <authorList>
            <consortium name="The Broad Institute Genome Sequencing Platform"/>
            <person name="Russ C."/>
            <person name="Cuomo C."/>
            <person name="Shea T."/>
            <person name="Young S.K."/>
            <person name="Zeng Q."/>
            <person name="Koehrsen M."/>
            <person name="Haas B."/>
            <person name="Borodovsky M."/>
            <person name="Guigo R."/>
            <person name="Alvarado L."/>
            <person name="Berlin A."/>
            <person name="Bochicchio J."/>
            <person name="Borenstein D."/>
            <person name="Chapman S."/>
            <person name="Chen Z."/>
            <person name="Freedman E."/>
            <person name="Gellesch M."/>
            <person name="Goldberg J."/>
            <person name="Griggs A."/>
            <person name="Gujja S."/>
            <person name="Heilman E."/>
            <person name="Heiman D."/>
            <person name="Hepburn T."/>
            <person name="Howarth C."/>
            <person name="Jen D."/>
            <person name="Larson L."/>
            <person name="Mehta T."/>
            <person name="Park D."/>
            <person name="Pearson M."/>
            <person name="Roberts A."/>
            <person name="Saif S."/>
            <person name="Shenoy N."/>
            <person name="Sisk P."/>
            <person name="Stolte C."/>
            <person name="Sykes S."/>
            <person name="Thomson T."/>
            <person name="Walk T."/>
            <person name="White J."/>
            <person name="Yandava C."/>
            <person name="Burger G."/>
            <person name="Gray M.W."/>
            <person name="Holland P.W.H."/>
            <person name="King N."/>
            <person name="Lang F.B.F."/>
            <person name="Roger A.J."/>
            <person name="Ruiz-Trillo I."/>
            <person name="Lander E."/>
            <person name="Nusbaum C."/>
        </authorList>
    </citation>
    <scope>NUCLEOTIDE SEQUENCE [LARGE SCALE GENOMIC DNA]</scope>
    <source>
        <strain evidence="9 10">ATCC 50062</strain>
    </source>
</reference>
<accession>A0A0L0DIB0</accession>
<feature type="compositionally biased region" description="Basic and acidic residues" evidence="5">
    <location>
        <begin position="292"/>
        <end position="305"/>
    </location>
</feature>
<evidence type="ECO:0000256" key="1">
    <source>
        <dbReference type="ARBA" id="ARBA00013079"/>
    </source>
</evidence>
<dbReference type="GeneID" id="25566742"/>
<feature type="region of interest" description="Disordered" evidence="5">
    <location>
        <begin position="282"/>
        <end position="305"/>
    </location>
</feature>
<feature type="domain" description="Nitrile hydratase beta subunit" evidence="6">
    <location>
        <begin position="169"/>
        <end position="262"/>
    </location>
</feature>
<name>A0A0L0DIB0_THETB</name>
<dbReference type="InterPro" id="IPR036648">
    <property type="entry name" value="CN_Hdrase_a/SCN_Hdrase_g_sf"/>
</dbReference>
<evidence type="ECO:0000256" key="3">
    <source>
        <dbReference type="ARBA" id="ARBA00023239"/>
    </source>
</evidence>
<evidence type="ECO:0000313" key="10">
    <source>
        <dbReference type="Proteomes" id="UP000054408"/>
    </source>
</evidence>
<dbReference type="InterPro" id="IPR008990">
    <property type="entry name" value="Elect_transpt_acc-like_dom_sf"/>
</dbReference>
<dbReference type="Pfam" id="PF02979">
    <property type="entry name" value="NHase_alpha"/>
    <property type="match status" value="1"/>
</dbReference>
<dbReference type="Gene3D" id="2.30.30.50">
    <property type="match status" value="1"/>
</dbReference>
<evidence type="ECO:0000259" key="6">
    <source>
        <dbReference type="Pfam" id="PF02211"/>
    </source>
</evidence>
<dbReference type="STRING" id="461836.A0A0L0DIB0"/>
<dbReference type="Proteomes" id="UP000054408">
    <property type="component" value="Unassembled WGS sequence"/>
</dbReference>
<keyword evidence="3" id="KW-0456">Lyase</keyword>
<comment type="catalytic activity">
    <reaction evidence="4">
        <text>an aliphatic primary amide = an aliphatic nitrile + H2O</text>
        <dbReference type="Rhea" id="RHEA:12673"/>
        <dbReference type="ChEBI" id="CHEBI:15377"/>
        <dbReference type="ChEBI" id="CHEBI:65285"/>
        <dbReference type="ChEBI" id="CHEBI:80291"/>
        <dbReference type="EC" id="4.2.1.84"/>
    </reaction>
</comment>
<dbReference type="AlphaFoldDB" id="A0A0L0DIB0"/>
<protein>
    <recommendedName>
        <fullName evidence="1">nitrile hydratase</fullName>
        <ecNumber evidence="1">4.2.1.84</ecNumber>
    </recommendedName>
</protein>
<dbReference type="InterPro" id="IPR049054">
    <property type="entry name" value="CN_hydtase_beta-like_N"/>
</dbReference>
<dbReference type="Pfam" id="PF02211">
    <property type="entry name" value="NHase_beta_C"/>
    <property type="match status" value="1"/>
</dbReference>
<dbReference type="OMA" id="WYKSRTY"/>
<dbReference type="Gene3D" id="1.10.472.20">
    <property type="entry name" value="Nitrile hydratase, beta subunit"/>
    <property type="match status" value="1"/>
</dbReference>
<dbReference type="SUPFAM" id="SSF50090">
    <property type="entry name" value="Electron transport accessory proteins"/>
    <property type="match status" value="1"/>
</dbReference>
<evidence type="ECO:0000256" key="4">
    <source>
        <dbReference type="ARBA" id="ARBA00044877"/>
    </source>
</evidence>
<evidence type="ECO:0000259" key="7">
    <source>
        <dbReference type="Pfam" id="PF02979"/>
    </source>
</evidence>
<organism evidence="9 10">
    <name type="scientific">Thecamonas trahens ATCC 50062</name>
    <dbReference type="NCBI Taxonomy" id="461836"/>
    <lineage>
        <taxon>Eukaryota</taxon>
        <taxon>Apusozoa</taxon>
        <taxon>Apusomonadida</taxon>
        <taxon>Apusomonadidae</taxon>
        <taxon>Thecamonas</taxon>
    </lineage>
</organism>
<dbReference type="Pfam" id="PF21006">
    <property type="entry name" value="NHase_beta_N"/>
    <property type="match status" value="1"/>
</dbReference>
<evidence type="ECO:0000259" key="8">
    <source>
        <dbReference type="Pfam" id="PF21006"/>
    </source>
</evidence>
<evidence type="ECO:0000313" key="9">
    <source>
        <dbReference type="EMBL" id="KNC51841.1"/>
    </source>
</evidence>
<keyword evidence="10" id="KW-1185">Reference proteome</keyword>
<gene>
    <name evidence="9" type="ORF">AMSG_07929</name>
</gene>
<dbReference type="RefSeq" id="XP_013755706.1">
    <property type="nucleotide sequence ID" value="XM_013900252.1"/>
</dbReference>
<keyword evidence="2" id="KW-0479">Metal-binding</keyword>
<dbReference type="EMBL" id="GL349470">
    <property type="protein sequence ID" value="KNC51841.1"/>
    <property type="molecule type" value="Genomic_DNA"/>
</dbReference>
<dbReference type="eggNOG" id="ENOG502S164">
    <property type="taxonomic scope" value="Eukaryota"/>
</dbReference>
<dbReference type="OrthoDB" id="76388at2759"/>
<dbReference type="GO" id="GO:0018822">
    <property type="term" value="F:nitrile hydratase activity"/>
    <property type="evidence" value="ECO:0007669"/>
    <property type="project" value="UniProtKB-EC"/>
</dbReference>
<feature type="domain" description="Nitrile hydratase beta subunit-like N-terminal" evidence="8">
    <location>
        <begin position="78"/>
        <end position="152"/>
    </location>
</feature>
<proteinExistence type="predicted"/>
<evidence type="ECO:0000256" key="2">
    <source>
        <dbReference type="ARBA" id="ARBA00022723"/>
    </source>
</evidence>
<dbReference type="GO" id="GO:0046914">
    <property type="term" value="F:transition metal ion binding"/>
    <property type="evidence" value="ECO:0007669"/>
    <property type="project" value="InterPro"/>
</dbReference>
<dbReference type="InterPro" id="IPR004232">
    <property type="entry name" value="CN_Hdrtase_a/SCN_Hdrlase_g"/>
</dbReference>
<dbReference type="EC" id="4.2.1.84" evidence="1"/>
<sequence length="526" mass="56603">MARLGYLICWDMFAVLRYTTMATVASRAACAALAASAALTAAAAPGRRAASGFGRGPHDVGGAIVSPDEATAFKAELGKEGAPAALWEVRTHALLGLVVGKGLMTVDELRAGIEGLDPVAYGGLSYYEKWAFSMAQALTARGTLSPTVLETAINGDVVRGDEIDSAPVPLSVGQPVRVRREEPRPAWSRPHLRTPGYLHGAVGVVDEYWGEFPDPELLARRIEGPKLPLYSVRFLQAVLWELYDGSPHDATSVEVYHPWLEPISSEALATAEAAAVASMNKVHGSGRSHHDHAHDHAHAHDHDHDHDHVHEERCVVESNAIAAESEHALGEGNSPLQRLSGALVEALVDSGLVSRDEVRAKIESVEKMSESGSEVGARLVVEAWLDDQFRELLVADAPAAAEAIGIETSNYGKATGATVLRVVENTEMVHNLVVCTLCSCYPTTLLGLSPAWYKSRTYRARAVREPRALLAEFGTRIPDEVAVKVHDSTADLRYMVLPLRPEGTEGWSREALLGAVTRDAMIGVTR</sequence>